<dbReference type="EMBL" id="OZ035840">
    <property type="protein sequence ID" value="CAL1587532.1"/>
    <property type="molecule type" value="Genomic_DNA"/>
</dbReference>
<reference evidence="2 3" key="1">
    <citation type="submission" date="2024-04" db="EMBL/GenBank/DDBJ databases">
        <authorList>
            <person name="Waldvogel A.-M."/>
            <person name="Schoenle A."/>
        </authorList>
    </citation>
    <scope>NUCLEOTIDE SEQUENCE [LARGE SCALE GENOMIC DNA]</scope>
</reference>
<organism evidence="2 3">
    <name type="scientific">Knipowitschia caucasica</name>
    <name type="common">Caucasian dwarf goby</name>
    <name type="synonym">Pomatoschistus caucasicus</name>
    <dbReference type="NCBI Taxonomy" id="637954"/>
    <lineage>
        <taxon>Eukaryota</taxon>
        <taxon>Metazoa</taxon>
        <taxon>Chordata</taxon>
        <taxon>Craniata</taxon>
        <taxon>Vertebrata</taxon>
        <taxon>Euteleostomi</taxon>
        <taxon>Actinopterygii</taxon>
        <taxon>Neopterygii</taxon>
        <taxon>Teleostei</taxon>
        <taxon>Neoteleostei</taxon>
        <taxon>Acanthomorphata</taxon>
        <taxon>Gobiaria</taxon>
        <taxon>Gobiiformes</taxon>
        <taxon>Gobioidei</taxon>
        <taxon>Gobiidae</taxon>
        <taxon>Gobiinae</taxon>
        <taxon>Knipowitschia</taxon>
    </lineage>
</organism>
<sequence>METERLASPWIRAMEPRACRERSLLKAQDTCCCWWTRSAAPEHIPRSGRASLSGGGRGREGGEVLLSARCSNHICGQTEALVRETGSGQSQKSGQKEAEGG</sequence>
<evidence type="ECO:0000256" key="1">
    <source>
        <dbReference type="SAM" id="MobiDB-lite"/>
    </source>
</evidence>
<proteinExistence type="predicted"/>
<accession>A0AAV2KJ93</accession>
<dbReference type="AlphaFoldDB" id="A0AAV2KJ93"/>
<gene>
    <name evidence="2" type="ORF">KC01_LOCUS17488</name>
</gene>
<feature type="region of interest" description="Disordered" evidence="1">
    <location>
        <begin position="81"/>
        <end position="101"/>
    </location>
</feature>
<evidence type="ECO:0000313" key="2">
    <source>
        <dbReference type="EMBL" id="CAL1587532.1"/>
    </source>
</evidence>
<evidence type="ECO:0000313" key="3">
    <source>
        <dbReference type="Proteomes" id="UP001497482"/>
    </source>
</evidence>
<keyword evidence="3" id="KW-1185">Reference proteome</keyword>
<protein>
    <submittedName>
        <fullName evidence="2">Uncharacterized protein</fullName>
    </submittedName>
</protein>
<name>A0AAV2KJ93_KNICA</name>
<dbReference type="Proteomes" id="UP001497482">
    <property type="component" value="Chromosome 18"/>
</dbReference>